<sequence>MSAPASPSTAPSPATRIRAFIDQEHAAQVDFLRELVRVPSDNPGGDCAPHAARAQALLQALGFEVEAHAVPENLVRDNGMISATNLIVRVVLGEGGPTIALNAHGDVVPPGAGWSHDPYGGDIVQDAVHGPTMIGRGVAVSKSDFATYTWALLALLAAREAGASYRGTVELHFTYDEEAGGAIGPGWLLAQGLTRPDYAISAGFSYGITSAHNGCLHAEITVRGRQAHAAMPHTGADALEAATAVLNALYAHRRVLAQKHSAVPGIDTPGLTVGLIEGGINTNVVPDEVRMRVDRRMIPEERGVDAEGELRALAQDAVAGREGIQVQVRRIMQAEPLAELPGAKGLIEALGAHARAEFDSEIPVHGVPLYTDARHYTEYGVPTVLYGSGPRTLIEARGHNTDENLRLEDLRRATRVVALALHDLLRAQR</sequence>
<dbReference type="SUPFAM" id="SSF55031">
    <property type="entry name" value="Bacterial exopeptidase dimerisation domain"/>
    <property type="match status" value="1"/>
</dbReference>
<dbReference type="PROSITE" id="PS00758">
    <property type="entry name" value="ARGE_DAPE_CPG2_1"/>
    <property type="match status" value="1"/>
</dbReference>
<dbReference type="EMBL" id="NEVP01000004">
    <property type="protein sequence ID" value="OZI53724.1"/>
    <property type="molecule type" value="Genomic_DNA"/>
</dbReference>
<dbReference type="InterPro" id="IPR011650">
    <property type="entry name" value="Peptidase_M20_dimer"/>
</dbReference>
<keyword evidence="3" id="KW-0378">Hydrolase</keyword>
<name>A0A261TVK0_9BORD</name>
<dbReference type="GO" id="GO:0016787">
    <property type="term" value="F:hydrolase activity"/>
    <property type="evidence" value="ECO:0007669"/>
    <property type="project" value="UniProtKB-KW"/>
</dbReference>
<keyword evidence="7" id="KW-1185">Reference proteome</keyword>
<dbReference type="InterPro" id="IPR002933">
    <property type="entry name" value="Peptidase_M20"/>
</dbReference>
<dbReference type="AlphaFoldDB" id="A0A261TVK0"/>
<evidence type="ECO:0000256" key="2">
    <source>
        <dbReference type="ARBA" id="ARBA00022723"/>
    </source>
</evidence>
<keyword evidence="2" id="KW-0479">Metal-binding</keyword>
<dbReference type="Proteomes" id="UP000216913">
    <property type="component" value="Unassembled WGS sequence"/>
</dbReference>
<evidence type="ECO:0000259" key="5">
    <source>
        <dbReference type="Pfam" id="PF07687"/>
    </source>
</evidence>
<dbReference type="InterPro" id="IPR050072">
    <property type="entry name" value="Peptidase_M20A"/>
</dbReference>
<dbReference type="RefSeq" id="WP_094799231.1">
    <property type="nucleotide sequence ID" value="NZ_NEVP01000004.1"/>
</dbReference>
<dbReference type="InterPro" id="IPR001261">
    <property type="entry name" value="ArgE/DapE_CS"/>
</dbReference>
<dbReference type="Pfam" id="PF01546">
    <property type="entry name" value="Peptidase_M20"/>
    <property type="match status" value="1"/>
</dbReference>
<comment type="caution">
    <text evidence="6">The sequence shown here is derived from an EMBL/GenBank/DDBJ whole genome shotgun (WGS) entry which is preliminary data.</text>
</comment>
<evidence type="ECO:0000313" key="6">
    <source>
        <dbReference type="EMBL" id="OZI53724.1"/>
    </source>
</evidence>
<dbReference type="OrthoDB" id="7055905at2"/>
<comment type="cofactor">
    <cofactor evidence="1">
        <name>Zn(2+)</name>
        <dbReference type="ChEBI" id="CHEBI:29105"/>
    </cofactor>
</comment>
<dbReference type="InterPro" id="IPR036264">
    <property type="entry name" value="Bact_exopeptidase_dim_dom"/>
</dbReference>
<keyword evidence="4" id="KW-0862">Zinc</keyword>
<dbReference type="SUPFAM" id="SSF53187">
    <property type="entry name" value="Zn-dependent exopeptidases"/>
    <property type="match status" value="1"/>
</dbReference>
<organism evidence="6 7">
    <name type="scientific">Bordetella genomosp. 5</name>
    <dbReference type="NCBI Taxonomy" id="1395608"/>
    <lineage>
        <taxon>Bacteria</taxon>
        <taxon>Pseudomonadati</taxon>
        <taxon>Pseudomonadota</taxon>
        <taxon>Betaproteobacteria</taxon>
        <taxon>Burkholderiales</taxon>
        <taxon>Alcaligenaceae</taxon>
        <taxon>Bordetella</taxon>
    </lineage>
</organism>
<protein>
    <submittedName>
        <fullName evidence="6">Peptidase M20</fullName>
    </submittedName>
</protein>
<accession>A0A261TVK0</accession>
<reference evidence="6 7" key="1">
    <citation type="submission" date="2017-05" db="EMBL/GenBank/DDBJ databases">
        <title>Complete and WGS of Bordetella genogroups.</title>
        <authorList>
            <person name="Spilker T."/>
            <person name="LiPuma J."/>
        </authorList>
    </citation>
    <scope>NUCLEOTIDE SEQUENCE [LARGE SCALE GENOMIC DNA]</scope>
    <source>
        <strain evidence="6 7">AU10456</strain>
    </source>
</reference>
<gene>
    <name evidence="6" type="ORF">CAL25_07100</name>
</gene>
<evidence type="ECO:0000256" key="3">
    <source>
        <dbReference type="ARBA" id="ARBA00022801"/>
    </source>
</evidence>
<dbReference type="Gene3D" id="3.30.70.360">
    <property type="match status" value="1"/>
</dbReference>
<proteinExistence type="predicted"/>
<evidence type="ECO:0000313" key="7">
    <source>
        <dbReference type="Proteomes" id="UP000216913"/>
    </source>
</evidence>
<feature type="domain" description="Peptidase M20 dimerisation" evidence="5">
    <location>
        <begin position="211"/>
        <end position="317"/>
    </location>
</feature>
<dbReference type="Gene3D" id="3.40.630.10">
    <property type="entry name" value="Zn peptidases"/>
    <property type="match status" value="1"/>
</dbReference>
<dbReference type="Pfam" id="PF07687">
    <property type="entry name" value="M20_dimer"/>
    <property type="match status" value="1"/>
</dbReference>
<evidence type="ECO:0000256" key="1">
    <source>
        <dbReference type="ARBA" id="ARBA00001947"/>
    </source>
</evidence>
<evidence type="ECO:0000256" key="4">
    <source>
        <dbReference type="ARBA" id="ARBA00022833"/>
    </source>
</evidence>
<dbReference type="GO" id="GO:0046872">
    <property type="term" value="F:metal ion binding"/>
    <property type="evidence" value="ECO:0007669"/>
    <property type="project" value="UniProtKB-KW"/>
</dbReference>
<dbReference type="PANTHER" id="PTHR43808">
    <property type="entry name" value="ACETYLORNITHINE DEACETYLASE"/>
    <property type="match status" value="1"/>
</dbReference>